<protein>
    <recommendedName>
        <fullName evidence="3">Calponin-homology (CH) domain-containing protein</fullName>
    </recommendedName>
</protein>
<dbReference type="SUPFAM" id="SSF47576">
    <property type="entry name" value="Calponin-homology domain, CH-domain"/>
    <property type="match status" value="1"/>
</dbReference>
<gene>
    <name evidence="4" type="ORF">HAZT_HAZT000967</name>
</gene>
<name>A0A6A0GZ44_HYAAZ</name>
<dbReference type="InterPro" id="IPR036872">
    <property type="entry name" value="CH_dom_sf"/>
</dbReference>
<dbReference type="Gene3D" id="1.10.418.10">
    <property type="entry name" value="Calponin-like domain"/>
    <property type="match status" value="2"/>
</dbReference>
<evidence type="ECO:0000259" key="3">
    <source>
        <dbReference type="PROSITE" id="PS50021"/>
    </source>
</evidence>
<feature type="domain" description="Calponin-homology (CH)" evidence="3">
    <location>
        <begin position="1"/>
        <end position="32"/>
    </location>
</feature>
<sequence length="76" mass="8685">MVRLESIGAEDIVDGNPRLILGLIWTIILRFQIQEIEIKLDEENESSEKKSAKDALLLWCQRKTAGYRGVAIHDFS</sequence>
<proteinExistence type="predicted"/>
<evidence type="ECO:0000313" key="4">
    <source>
        <dbReference type="EMBL" id="KAA0192471.1"/>
    </source>
</evidence>
<reference evidence="4" key="2">
    <citation type="journal article" date="2018" name="Environ. Sci. Technol.">
        <title>The Toxicogenome of Hyalella azteca: A Model for Sediment Ecotoxicology and Evolutionary Toxicology.</title>
        <authorList>
            <person name="Poynton H.C."/>
            <person name="Hasenbein S."/>
            <person name="Benoit J.B."/>
            <person name="Sepulveda M.S."/>
            <person name="Poelchau M.F."/>
            <person name="Hughes D.S.T."/>
            <person name="Murali S.C."/>
            <person name="Chen S."/>
            <person name="Glastad K.M."/>
            <person name="Goodisman M.A.D."/>
            <person name="Werren J.H."/>
            <person name="Vineis J.H."/>
            <person name="Bowen J.L."/>
            <person name="Friedrich M."/>
            <person name="Jones J."/>
            <person name="Robertson H.M."/>
            <person name="Feyereisen R."/>
            <person name="Mechler-Hickson A."/>
            <person name="Mathers N."/>
            <person name="Lee C.E."/>
            <person name="Colbourne J.K."/>
            <person name="Biales A."/>
            <person name="Johnston J.S."/>
            <person name="Wellborn G.A."/>
            <person name="Rosendale A.J."/>
            <person name="Cridge A.G."/>
            <person name="Munoz-Torres M.C."/>
            <person name="Bain P.A."/>
            <person name="Manny A.R."/>
            <person name="Major K.M."/>
            <person name="Lambert F.N."/>
            <person name="Vulpe C.D."/>
            <person name="Tuck P."/>
            <person name="Blalock B.J."/>
            <person name="Lin Y.Y."/>
            <person name="Smith M.E."/>
            <person name="Ochoa-Acuna H."/>
            <person name="Chen M.M."/>
            <person name="Childers C.P."/>
            <person name="Qu J."/>
            <person name="Dugan S."/>
            <person name="Lee S.L."/>
            <person name="Chao H."/>
            <person name="Dinh H."/>
            <person name="Han Y."/>
            <person name="Doddapaneni H."/>
            <person name="Worley K.C."/>
            <person name="Muzny D.M."/>
            <person name="Gibbs R.A."/>
            <person name="Richards S."/>
        </authorList>
    </citation>
    <scope>NUCLEOTIDE SEQUENCE</scope>
    <source>
        <strain evidence="4">HAZT.00-mixed</strain>
        <tissue evidence="4">Whole organism</tissue>
    </source>
</reference>
<dbReference type="InterPro" id="IPR001589">
    <property type="entry name" value="Actinin_actin-bd_CS"/>
</dbReference>
<dbReference type="InterPro" id="IPR001715">
    <property type="entry name" value="CH_dom"/>
</dbReference>
<reference evidence="4" key="1">
    <citation type="submission" date="2014-08" db="EMBL/GenBank/DDBJ databases">
        <authorList>
            <person name="Murali S."/>
            <person name="Richards S."/>
            <person name="Bandaranaike D."/>
            <person name="Bellair M."/>
            <person name="Blankenburg K."/>
            <person name="Chao H."/>
            <person name="Dinh H."/>
            <person name="Doddapaneni H."/>
            <person name="Dugan-Rocha S."/>
            <person name="Elkadiri S."/>
            <person name="Gnanaolivu R."/>
            <person name="Hughes D."/>
            <person name="Lee S."/>
            <person name="Li M."/>
            <person name="Ming W."/>
            <person name="Munidasa M."/>
            <person name="Muniz J."/>
            <person name="Nguyen L."/>
            <person name="Osuji N."/>
            <person name="Pu L.-L."/>
            <person name="Puazo M."/>
            <person name="Skinner E."/>
            <person name="Qu C."/>
            <person name="Quiroz J."/>
            <person name="Raj R."/>
            <person name="Weissenberger G."/>
            <person name="Xin Y."/>
            <person name="Zou X."/>
            <person name="Han Y."/>
            <person name="Worley K."/>
            <person name="Muzny D."/>
            <person name="Gibbs R."/>
        </authorList>
    </citation>
    <scope>NUCLEOTIDE SEQUENCE</scope>
    <source>
        <strain evidence="4">HAZT.00-mixed</strain>
        <tissue evidence="4">Whole organism</tissue>
    </source>
</reference>
<reference evidence="4" key="3">
    <citation type="submission" date="2019-06" db="EMBL/GenBank/DDBJ databases">
        <authorList>
            <person name="Poynton C."/>
            <person name="Hasenbein S."/>
            <person name="Benoit J.B."/>
            <person name="Sepulveda M.S."/>
            <person name="Poelchau M.F."/>
            <person name="Murali S.C."/>
            <person name="Chen S."/>
            <person name="Glastad K.M."/>
            <person name="Werren J.H."/>
            <person name="Vineis J.H."/>
            <person name="Bowen J.L."/>
            <person name="Friedrich M."/>
            <person name="Jones J."/>
            <person name="Robertson H.M."/>
            <person name="Feyereisen R."/>
            <person name="Mechler-Hickson A."/>
            <person name="Mathers N."/>
            <person name="Lee C.E."/>
            <person name="Colbourne J.K."/>
            <person name="Biales A."/>
            <person name="Johnston J.S."/>
            <person name="Wellborn G.A."/>
            <person name="Rosendale A.J."/>
            <person name="Cridge A.G."/>
            <person name="Munoz-Torres M.C."/>
            <person name="Bain P.A."/>
            <person name="Manny A.R."/>
            <person name="Major K.M."/>
            <person name="Lambert F.N."/>
            <person name="Vulpe C.D."/>
            <person name="Tuck P."/>
            <person name="Blalock B.J."/>
            <person name="Lin Y.-Y."/>
            <person name="Smith M.E."/>
            <person name="Ochoa-Acuna H."/>
            <person name="Chen M.-J.M."/>
            <person name="Childers C.P."/>
            <person name="Qu J."/>
            <person name="Dugan S."/>
            <person name="Lee S.L."/>
            <person name="Chao H."/>
            <person name="Dinh H."/>
            <person name="Han Y."/>
            <person name="Doddapaneni H."/>
            <person name="Worley K.C."/>
            <person name="Muzny D.M."/>
            <person name="Gibbs R.A."/>
            <person name="Richards S."/>
        </authorList>
    </citation>
    <scope>NUCLEOTIDE SEQUENCE</scope>
    <source>
        <strain evidence="4">HAZT.00-mixed</strain>
        <tissue evidence="4">Whole organism</tissue>
    </source>
</reference>
<dbReference type="PROSITE" id="PS00020">
    <property type="entry name" value="ACTININ_2"/>
    <property type="match status" value="1"/>
</dbReference>
<dbReference type="EMBL" id="JQDR03011629">
    <property type="protein sequence ID" value="KAA0192471.1"/>
    <property type="molecule type" value="Genomic_DNA"/>
</dbReference>
<keyword evidence="2" id="KW-0009">Actin-binding</keyword>
<dbReference type="Proteomes" id="UP000711488">
    <property type="component" value="Unassembled WGS sequence"/>
</dbReference>
<accession>A0A6A0GZ44</accession>
<organism evidence="4">
    <name type="scientific">Hyalella azteca</name>
    <name type="common">Amphipod</name>
    <dbReference type="NCBI Taxonomy" id="294128"/>
    <lineage>
        <taxon>Eukaryota</taxon>
        <taxon>Metazoa</taxon>
        <taxon>Ecdysozoa</taxon>
        <taxon>Arthropoda</taxon>
        <taxon>Crustacea</taxon>
        <taxon>Multicrustacea</taxon>
        <taxon>Malacostraca</taxon>
        <taxon>Eumalacostraca</taxon>
        <taxon>Peracarida</taxon>
        <taxon>Amphipoda</taxon>
        <taxon>Senticaudata</taxon>
        <taxon>Talitrida</taxon>
        <taxon>Talitroidea</taxon>
        <taxon>Hyalellidae</taxon>
        <taxon>Hyalella</taxon>
    </lineage>
</organism>
<dbReference type="GO" id="GO:0003779">
    <property type="term" value="F:actin binding"/>
    <property type="evidence" value="ECO:0007669"/>
    <property type="project" value="UniProtKB-KW"/>
</dbReference>
<evidence type="ECO:0000256" key="1">
    <source>
        <dbReference type="ARBA" id="ARBA00022737"/>
    </source>
</evidence>
<evidence type="ECO:0000256" key="2">
    <source>
        <dbReference type="ARBA" id="ARBA00023203"/>
    </source>
</evidence>
<dbReference type="AlphaFoldDB" id="A0A6A0GZ44"/>
<dbReference type="PROSITE" id="PS50021">
    <property type="entry name" value="CH"/>
    <property type="match status" value="1"/>
</dbReference>
<comment type="caution">
    <text evidence="4">The sequence shown here is derived from an EMBL/GenBank/DDBJ whole genome shotgun (WGS) entry which is preliminary data.</text>
</comment>
<dbReference type="PANTHER" id="PTHR11915">
    <property type="entry name" value="SPECTRIN/FILAMIN RELATED CYTOSKELETAL PROTEIN"/>
    <property type="match status" value="1"/>
</dbReference>
<keyword evidence="1" id="KW-0677">Repeat</keyword>
<feature type="non-terminal residue" evidence="4">
    <location>
        <position position="76"/>
    </location>
</feature>